<comment type="cofactor">
    <cofactor evidence="1">
        <name>thiamine diphosphate</name>
        <dbReference type="ChEBI" id="CHEBI:58937"/>
    </cofactor>
</comment>
<evidence type="ECO:0000259" key="4">
    <source>
        <dbReference type="Pfam" id="PF00456"/>
    </source>
</evidence>
<evidence type="ECO:0000256" key="2">
    <source>
        <dbReference type="ARBA" id="ARBA00007131"/>
    </source>
</evidence>
<reference evidence="5" key="1">
    <citation type="submission" date="2019-11" db="EMBL/GenBank/DDBJ databases">
        <authorList>
            <person name="Feng L."/>
        </authorList>
    </citation>
    <scope>NUCLEOTIDE SEQUENCE</scope>
    <source>
        <strain evidence="5">AundefinedLFYP135</strain>
    </source>
</reference>
<keyword evidence="3" id="KW-0786">Thiamine pyrophosphate</keyword>
<dbReference type="CDD" id="cd02012">
    <property type="entry name" value="TPP_TK"/>
    <property type="match status" value="1"/>
</dbReference>
<dbReference type="PANTHER" id="PTHR47514:SF1">
    <property type="entry name" value="TRANSKETOLASE N-TERMINAL SECTION-RELATED"/>
    <property type="match status" value="1"/>
</dbReference>
<dbReference type="EMBL" id="CACRSL010000003">
    <property type="protein sequence ID" value="VYS94990.1"/>
    <property type="molecule type" value="Genomic_DNA"/>
</dbReference>
<evidence type="ECO:0000256" key="1">
    <source>
        <dbReference type="ARBA" id="ARBA00001964"/>
    </source>
</evidence>
<feature type="domain" description="Transketolase N-terminal" evidence="4">
    <location>
        <begin position="17"/>
        <end position="265"/>
    </location>
</feature>
<dbReference type="GO" id="GO:0004802">
    <property type="term" value="F:transketolase activity"/>
    <property type="evidence" value="ECO:0007669"/>
    <property type="project" value="UniProtKB-EC"/>
</dbReference>
<accession>A0A6N2ST46</accession>
<proteinExistence type="inferred from homology"/>
<dbReference type="SUPFAM" id="SSF52518">
    <property type="entry name" value="Thiamin diphosphate-binding fold (THDP-binding)"/>
    <property type="match status" value="1"/>
</dbReference>
<dbReference type="EC" id="2.2.1.1" evidence="5"/>
<name>A0A6N2ST46_9FIRM</name>
<dbReference type="Gene3D" id="3.40.50.970">
    <property type="match status" value="1"/>
</dbReference>
<evidence type="ECO:0000313" key="5">
    <source>
        <dbReference type="EMBL" id="VYS94990.1"/>
    </source>
</evidence>
<dbReference type="InterPro" id="IPR005474">
    <property type="entry name" value="Transketolase_N"/>
</dbReference>
<keyword evidence="5" id="KW-0808">Transferase</keyword>
<sequence>MDLKLKQEMEVFAIQARIETLKALGHLGFGHVGGAFSIADLVAVLYNGVMKVDPKNPAWKDRDYLVCSKGHAGPILYSTLAMKGYFPMENLLTINKPGTTLPSHCDRNLTPGIDMTTGSLGQGSSMAVGIALGNRMDGRDNYTYLILGDGEIQEGQVWEAASFAAQKKLNHLIAFVDWNKKQLDGPIVEINDFSNVAQRFEAFGWNAVTVNGHDVEAIYTAIEEAKKSVDKPTCIVLDTVKGKGCSFAENAASNHHINISQEQMAEGLAVLEEQLAKAVAK</sequence>
<gene>
    <name evidence="5" type="primary">tktA</name>
    <name evidence="5" type="ORF">AULFYP135_01038</name>
</gene>
<dbReference type="InterPro" id="IPR029061">
    <property type="entry name" value="THDP-binding"/>
</dbReference>
<dbReference type="AlphaFoldDB" id="A0A6N2ST46"/>
<dbReference type="PANTHER" id="PTHR47514">
    <property type="entry name" value="TRANSKETOLASE N-TERMINAL SECTION-RELATED"/>
    <property type="match status" value="1"/>
</dbReference>
<comment type="similarity">
    <text evidence="2">Belongs to the transketolase family.</text>
</comment>
<dbReference type="Pfam" id="PF00456">
    <property type="entry name" value="Transketolase_N"/>
    <property type="match status" value="1"/>
</dbReference>
<evidence type="ECO:0000256" key="3">
    <source>
        <dbReference type="ARBA" id="ARBA00023052"/>
    </source>
</evidence>
<organism evidence="5">
    <name type="scientific">uncultured Anaerotruncus sp</name>
    <dbReference type="NCBI Taxonomy" id="905011"/>
    <lineage>
        <taxon>Bacteria</taxon>
        <taxon>Bacillati</taxon>
        <taxon>Bacillota</taxon>
        <taxon>Clostridia</taxon>
        <taxon>Eubacteriales</taxon>
        <taxon>Oscillospiraceae</taxon>
        <taxon>Anaerotruncus</taxon>
        <taxon>environmental samples</taxon>
    </lineage>
</organism>
<protein>
    <submittedName>
        <fullName evidence="5">Transketolase 1</fullName>
        <ecNumber evidence="5">2.2.1.1</ecNumber>
    </submittedName>
</protein>